<dbReference type="GO" id="GO:0007283">
    <property type="term" value="P:spermatogenesis"/>
    <property type="evidence" value="ECO:0007669"/>
    <property type="project" value="TreeGrafter"/>
</dbReference>
<evidence type="ECO:0000313" key="5">
    <source>
        <dbReference type="Proteomes" id="UP000472260"/>
    </source>
</evidence>
<dbReference type="Proteomes" id="UP000472260">
    <property type="component" value="Unassembled WGS sequence"/>
</dbReference>
<keyword evidence="5" id="KW-1185">Reference proteome</keyword>
<keyword evidence="1" id="KW-0469">Meiosis</keyword>
<evidence type="ECO:0000313" key="4">
    <source>
        <dbReference type="Ensembl" id="ENSSANP00000099707.1"/>
    </source>
</evidence>
<protein>
    <submittedName>
        <fullName evidence="4">Meiosis-specific, MEI4 homolog (S. cerevisiae)</fullName>
    </submittedName>
</protein>
<accession>A0A671SUK2</accession>
<dbReference type="GO" id="GO:0000800">
    <property type="term" value="C:lateral element"/>
    <property type="evidence" value="ECO:0007669"/>
    <property type="project" value="TreeGrafter"/>
</dbReference>
<dbReference type="GO" id="GO:0007129">
    <property type="term" value="P:homologous chromosome pairing at meiosis"/>
    <property type="evidence" value="ECO:0007669"/>
    <property type="project" value="TreeGrafter"/>
</dbReference>
<evidence type="ECO:0000256" key="2">
    <source>
        <dbReference type="ARBA" id="ARBA00093453"/>
    </source>
</evidence>
<feature type="region of interest" description="Disordered" evidence="3">
    <location>
        <begin position="94"/>
        <end position="124"/>
    </location>
</feature>
<organism evidence="4 5">
    <name type="scientific">Sinocyclocheilus anshuiensis</name>
    <dbReference type="NCBI Taxonomy" id="1608454"/>
    <lineage>
        <taxon>Eukaryota</taxon>
        <taxon>Metazoa</taxon>
        <taxon>Chordata</taxon>
        <taxon>Craniata</taxon>
        <taxon>Vertebrata</taxon>
        <taxon>Euteleostomi</taxon>
        <taxon>Actinopterygii</taxon>
        <taxon>Neopterygii</taxon>
        <taxon>Teleostei</taxon>
        <taxon>Ostariophysi</taxon>
        <taxon>Cypriniformes</taxon>
        <taxon>Cyprinidae</taxon>
        <taxon>Cyprininae</taxon>
        <taxon>Sinocyclocheilus</taxon>
    </lineage>
</organism>
<dbReference type="PANTHER" id="PTHR28575:SF1">
    <property type="entry name" value="MEIOSIS-SPECIFIC PROTEIN MEI4"/>
    <property type="match status" value="1"/>
</dbReference>
<dbReference type="PANTHER" id="PTHR28575">
    <property type="entry name" value="MEIOSIS-SPECIFIC PROTEIN MEI4"/>
    <property type="match status" value="1"/>
</dbReference>
<evidence type="ECO:0000256" key="1">
    <source>
        <dbReference type="ARBA" id="ARBA00023254"/>
    </source>
</evidence>
<name>A0A671SUK2_9TELE</name>
<reference evidence="4" key="2">
    <citation type="submission" date="2025-09" db="UniProtKB">
        <authorList>
            <consortium name="Ensembl"/>
        </authorList>
    </citation>
    <scope>IDENTIFICATION</scope>
</reference>
<dbReference type="AlphaFoldDB" id="A0A671SUK2"/>
<dbReference type="Pfam" id="PF13971">
    <property type="entry name" value="Mei4"/>
    <property type="match status" value="1"/>
</dbReference>
<evidence type="ECO:0000256" key="3">
    <source>
        <dbReference type="SAM" id="MobiDB-lite"/>
    </source>
</evidence>
<dbReference type="GO" id="GO:0006310">
    <property type="term" value="P:DNA recombination"/>
    <property type="evidence" value="ECO:0007669"/>
    <property type="project" value="InterPro"/>
</dbReference>
<dbReference type="Ensembl" id="ENSSANT00000105861.1">
    <property type="protein sequence ID" value="ENSSANP00000099707.1"/>
    <property type="gene ID" value="ENSSANG00000049058.1"/>
</dbReference>
<dbReference type="GO" id="GO:0042138">
    <property type="term" value="P:meiotic DNA double-strand break formation"/>
    <property type="evidence" value="ECO:0007669"/>
    <property type="project" value="InterPro"/>
</dbReference>
<proteinExistence type="inferred from homology"/>
<sequence>CQKWSSSSLSWYMRVSKLAVAVAVIKISPSGGARQFTESLADRLRQQDEGWRSTARSLYEDVLRLRQELLLARLLFKKKSNDGPAHGQEIAKELSQDDPHSQTQIYGVQGPCLPPTPPNSQNFSLQNKKWHQDHRLLKHMQFLRCLSGLSRGYESSLCRGGDEVWDSVVQLLDSVVEVFRQAHVGQPLHHPEQLHHATQVVAQTLSRGGTQHGCSGQYFSKVDDLLKEMINLLLTNQKLNSVRDRGLCTVLWGNCCFSETKKVKNLIVPQRSREERHHQVDWICYENSFYVFWLLEHLAQDNDYNVNKELVIQLENKAFPLADEFPLFSLYMWRIGGLFRAGHT</sequence>
<reference evidence="4" key="1">
    <citation type="submission" date="2025-08" db="UniProtKB">
        <authorList>
            <consortium name="Ensembl"/>
        </authorList>
    </citation>
    <scope>IDENTIFICATION</scope>
</reference>
<dbReference type="InterPro" id="IPR025888">
    <property type="entry name" value="MEI4"/>
</dbReference>
<comment type="similarity">
    <text evidence="2">Belongs to the MEI4L family.</text>
</comment>
<dbReference type="GO" id="GO:0048477">
    <property type="term" value="P:oogenesis"/>
    <property type="evidence" value="ECO:0007669"/>
    <property type="project" value="TreeGrafter"/>
</dbReference>